<evidence type="ECO:0000259" key="9">
    <source>
        <dbReference type="PROSITE" id="PS50104"/>
    </source>
</evidence>
<dbReference type="GO" id="GO:0006952">
    <property type="term" value="P:defense response"/>
    <property type="evidence" value="ECO:0007669"/>
    <property type="project" value="InterPro"/>
</dbReference>
<dbReference type="SUPFAM" id="SSF52540">
    <property type="entry name" value="P-loop containing nucleoside triphosphate hydrolases"/>
    <property type="match status" value="1"/>
</dbReference>
<keyword evidence="6" id="KW-0520">NAD</keyword>
<sequence length="1249" mass="141511">MSTLFYKLHIQCFEIILLLLAFCFSQPHFPTFDHQFFFTTTKNKKKGFSCIVACNFCCSNQILQFFSMGNLQTTPSSSTTTTFQKKYDVFLNFRGEDTRNCFTCHLYKALHTKIETFIDDGLEKGDDIWPTLKGVIEQSKISVVILSKDYASSKWCLRELVQIMEHKNMNNQIVIPIFYRVDPSDVRKQTGSFEDSFDKHGKESQEEVQKWREALTEASNLSGWDSSVTKPDTTLVDQIVKDIRKKLMGECISHDFGALIGHKRIKQVISLLCLHDVRINVQIIGIWGMGGIGKTTIADAIFIKSSNQFEGVCFNQNVRERLQNSGGLVSLQKEILSKILKDEDLKLDGPTIPSIIKERLNCTKVLIVFDDVDDYLPLENLARGVDRLGLGSRIIITSRDKHVLQLCRVNDQNIYEVDGFNDHDALQLFCNYAFDKNYPPEDHTVLSNELLNYSKGNPLALKVLGSSLYRKSKQEWESVVNTLRTTKLKSGIFDVLKISYDGLEDSEKNIFLDIACFLKGKDRDYVAKILGDCSYSLCVLDDKSLITISSYGRIQMHDLLEEMGREIVDKESPNKPGKRSRLWRQEEVQNTLKYDEGTNAVQGIVLDLSKIKDMQLSFQAFKKMYNLRFLQFYDSWDIQFYKVHFPNGLSDLSGKLRSLVWIGFPLTTLPSNFNPENLVELNLRDSNLERLWKGTMHASNLKLLILPGCKRLTIIPDLSDAPLLEVIDLRHCRSLLDFPKLAQHLKNLTKLDLWGCESLRSFPSDIHFESLKSLELLYCDNLTKFPEISGYLSVLDLCGAAIDEVPPSIGSLIFLSNLNLSQCTRLKYISTNICKLKSLEELNLENCSELEVFPEILETMECLQVLELSGTAIKELPHSIEHLNGLKKLYLRRCKNLEQLPSSICNLTSLRILKLSDCPKLEIFSDELEILFSFGCRGLRFTHSSGFPCSLTNLCLSACNLKEIPEDICHLSSLVVLDLSGNNFESLPTSTKQLSNLEYLDVNNCNMLQSLTELPLSIKILSASDCKQLRSILLEASELVDTIFIFTNCPNLEETAVGNIFAAVEGYEGELGLFTFCCLGSEVPGWFSYKSNESSIKFRMACHDCFNGLQGFIVCAVIEFEEYRFDANDGKGLFVGCRWTICDGVGFYQVTEFSSYILVAASRFGTLIDSDILALWYCKALVHQVLNSLITNELNFSFEFLLAEGTPNCRVKSCGVRPITKIPNEDDKVKHAESIKTFGVTIKDIGETS</sequence>
<feature type="signal peptide" evidence="8">
    <location>
        <begin position="1"/>
        <end position="25"/>
    </location>
</feature>
<dbReference type="AlphaFoldDB" id="A0AAD9TR67"/>
<evidence type="ECO:0000256" key="2">
    <source>
        <dbReference type="ARBA" id="ARBA00022614"/>
    </source>
</evidence>
<keyword evidence="3" id="KW-0677">Repeat</keyword>
<dbReference type="InterPro" id="IPR003591">
    <property type="entry name" value="Leu-rich_rpt_typical-subtyp"/>
</dbReference>
<dbReference type="EC" id="3.2.2.6" evidence="1"/>
<keyword evidence="8" id="KW-0732">Signal</keyword>
<dbReference type="InterPro" id="IPR011713">
    <property type="entry name" value="Leu-rich_rpt_3"/>
</dbReference>
<dbReference type="Pfam" id="PF00931">
    <property type="entry name" value="NB-ARC"/>
    <property type="match status" value="1"/>
</dbReference>
<dbReference type="GO" id="GO:0043531">
    <property type="term" value="F:ADP binding"/>
    <property type="evidence" value="ECO:0007669"/>
    <property type="project" value="InterPro"/>
</dbReference>
<evidence type="ECO:0000256" key="6">
    <source>
        <dbReference type="ARBA" id="ARBA00023027"/>
    </source>
</evidence>
<gene>
    <name evidence="10" type="ORF">Ddye_028078</name>
</gene>
<dbReference type="PROSITE" id="PS51450">
    <property type="entry name" value="LRR"/>
    <property type="match status" value="1"/>
</dbReference>
<dbReference type="InterPro" id="IPR045344">
    <property type="entry name" value="C-JID"/>
</dbReference>
<evidence type="ECO:0000313" key="10">
    <source>
        <dbReference type="EMBL" id="KAK2640283.1"/>
    </source>
</evidence>
<dbReference type="GO" id="GO:0007165">
    <property type="term" value="P:signal transduction"/>
    <property type="evidence" value="ECO:0007669"/>
    <property type="project" value="InterPro"/>
</dbReference>
<feature type="domain" description="TIR" evidence="9">
    <location>
        <begin position="85"/>
        <end position="247"/>
    </location>
</feature>
<dbReference type="FunFam" id="1.10.8.430:FF:000002">
    <property type="entry name" value="Disease resistance protein (TIR-NBS-LRR class)"/>
    <property type="match status" value="1"/>
</dbReference>
<dbReference type="InterPro" id="IPR058546">
    <property type="entry name" value="RPS4B/Roq1-like_LRR"/>
</dbReference>
<evidence type="ECO:0000256" key="3">
    <source>
        <dbReference type="ARBA" id="ARBA00022737"/>
    </source>
</evidence>
<evidence type="ECO:0000313" key="11">
    <source>
        <dbReference type="Proteomes" id="UP001280121"/>
    </source>
</evidence>
<dbReference type="EMBL" id="JANJYI010000008">
    <property type="protein sequence ID" value="KAK2640283.1"/>
    <property type="molecule type" value="Genomic_DNA"/>
</dbReference>
<dbReference type="SUPFAM" id="SSF52200">
    <property type="entry name" value="Toll/Interleukin receptor TIR domain"/>
    <property type="match status" value="1"/>
</dbReference>
<evidence type="ECO:0000256" key="8">
    <source>
        <dbReference type="SAM" id="SignalP"/>
    </source>
</evidence>
<dbReference type="InterPro" id="IPR001611">
    <property type="entry name" value="Leu-rich_rpt"/>
</dbReference>
<dbReference type="InterPro" id="IPR002182">
    <property type="entry name" value="NB-ARC"/>
</dbReference>
<dbReference type="Gene3D" id="3.40.50.300">
    <property type="entry name" value="P-loop containing nucleotide triphosphate hydrolases"/>
    <property type="match status" value="1"/>
</dbReference>
<evidence type="ECO:0000256" key="7">
    <source>
        <dbReference type="ARBA" id="ARBA00047304"/>
    </source>
</evidence>
<evidence type="ECO:0000256" key="4">
    <source>
        <dbReference type="ARBA" id="ARBA00022801"/>
    </source>
</evidence>
<keyword evidence="11" id="KW-1185">Reference proteome</keyword>
<dbReference type="PRINTS" id="PR00364">
    <property type="entry name" value="DISEASERSIST"/>
</dbReference>
<dbReference type="Pfam" id="PF07725">
    <property type="entry name" value="LRR_3"/>
    <property type="match status" value="1"/>
</dbReference>
<dbReference type="SUPFAM" id="SSF52058">
    <property type="entry name" value="L domain-like"/>
    <property type="match status" value="2"/>
</dbReference>
<keyword evidence="2" id="KW-0433">Leucine-rich repeat</keyword>
<evidence type="ECO:0000256" key="1">
    <source>
        <dbReference type="ARBA" id="ARBA00011982"/>
    </source>
</evidence>
<accession>A0AAD9TR67</accession>
<dbReference type="InterPro" id="IPR032675">
    <property type="entry name" value="LRR_dom_sf"/>
</dbReference>
<protein>
    <recommendedName>
        <fullName evidence="1">ADP-ribosyl cyclase/cyclic ADP-ribose hydrolase</fullName>
        <ecNumber evidence="1">3.2.2.6</ecNumber>
    </recommendedName>
</protein>
<dbReference type="Pfam" id="PF23286">
    <property type="entry name" value="LRR_13"/>
    <property type="match status" value="1"/>
</dbReference>
<proteinExistence type="predicted"/>
<dbReference type="InterPro" id="IPR035897">
    <property type="entry name" value="Toll_tir_struct_dom_sf"/>
</dbReference>
<feature type="chain" id="PRO_5042123206" description="ADP-ribosyl cyclase/cyclic ADP-ribose hydrolase" evidence="8">
    <location>
        <begin position="26"/>
        <end position="1249"/>
    </location>
</feature>
<dbReference type="PANTHER" id="PTHR11017">
    <property type="entry name" value="LEUCINE-RICH REPEAT-CONTAINING PROTEIN"/>
    <property type="match status" value="1"/>
</dbReference>
<dbReference type="InterPro" id="IPR058192">
    <property type="entry name" value="WHD_ROQ1-like"/>
</dbReference>
<dbReference type="GO" id="GO:0061809">
    <property type="term" value="F:NAD+ nucleosidase activity, cyclic ADP-ribose generating"/>
    <property type="evidence" value="ECO:0007669"/>
    <property type="project" value="UniProtKB-EC"/>
</dbReference>
<dbReference type="PROSITE" id="PS50104">
    <property type="entry name" value="TIR"/>
    <property type="match status" value="1"/>
</dbReference>
<comment type="catalytic activity">
    <reaction evidence="7">
        <text>NAD(+) + H2O = ADP-D-ribose + nicotinamide + H(+)</text>
        <dbReference type="Rhea" id="RHEA:16301"/>
        <dbReference type="ChEBI" id="CHEBI:15377"/>
        <dbReference type="ChEBI" id="CHEBI:15378"/>
        <dbReference type="ChEBI" id="CHEBI:17154"/>
        <dbReference type="ChEBI" id="CHEBI:57540"/>
        <dbReference type="ChEBI" id="CHEBI:57967"/>
        <dbReference type="EC" id="3.2.2.6"/>
    </reaction>
    <physiologicalReaction direction="left-to-right" evidence="7">
        <dbReference type="Rhea" id="RHEA:16302"/>
    </physiologicalReaction>
</comment>
<organism evidence="10 11">
    <name type="scientific">Dipteronia dyeriana</name>
    <dbReference type="NCBI Taxonomy" id="168575"/>
    <lineage>
        <taxon>Eukaryota</taxon>
        <taxon>Viridiplantae</taxon>
        <taxon>Streptophyta</taxon>
        <taxon>Embryophyta</taxon>
        <taxon>Tracheophyta</taxon>
        <taxon>Spermatophyta</taxon>
        <taxon>Magnoliopsida</taxon>
        <taxon>eudicotyledons</taxon>
        <taxon>Gunneridae</taxon>
        <taxon>Pentapetalae</taxon>
        <taxon>rosids</taxon>
        <taxon>malvids</taxon>
        <taxon>Sapindales</taxon>
        <taxon>Sapindaceae</taxon>
        <taxon>Hippocastanoideae</taxon>
        <taxon>Acereae</taxon>
        <taxon>Dipteronia</taxon>
    </lineage>
</organism>
<dbReference type="Proteomes" id="UP001280121">
    <property type="component" value="Unassembled WGS sequence"/>
</dbReference>
<dbReference type="Pfam" id="PF01582">
    <property type="entry name" value="TIR"/>
    <property type="match status" value="1"/>
</dbReference>
<evidence type="ECO:0000256" key="5">
    <source>
        <dbReference type="ARBA" id="ARBA00022821"/>
    </source>
</evidence>
<dbReference type="PANTHER" id="PTHR11017:SF574">
    <property type="entry name" value="ADP-RIBOSYL CYCLASE_CYCLIC ADP-RIBOSE HYDROLASE"/>
    <property type="match status" value="1"/>
</dbReference>
<dbReference type="Gene3D" id="1.10.8.430">
    <property type="entry name" value="Helical domain of apoptotic protease-activating factors"/>
    <property type="match status" value="1"/>
</dbReference>
<dbReference type="SMART" id="SM00255">
    <property type="entry name" value="TIR"/>
    <property type="match status" value="1"/>
</dbReference>
<reference evidence="10" key="1">
    <citation type="journal article" date="2023" name="Plant J.">
        <title>Genome sequences and population genomics provide insights into the demographic history, inbreeding, and mutation load of two 'living fossil' tree species of Dipteronia.</title>
        <authorList>
            <person name="Feng Y."/>
            <person name="Comes H.P."/>
            <person name="Chen J."/>
            <person name="Zhu S."/>
            <person name="Lu R."/>
            <person name="Zhang X."/>
            <person name="Li P."/>
            <person name="Qiu J."/>
            <person name="Olsen K.M."/>
            <person name="Qiu Y."/>
        </authorList>
    </citation>
    <scope>NUCLEOTIDE SEQUENCE</scope>
    <source>
        <strain evidence="10">KIB01</strain>
    </source>
</reference>
<dbReference type="InterPro" id="IPR044974">
    <property type="entry name" value="Disease_R_plants"/>
</dbReference>
<name>A0AAD9TR67_9ROSI</name>
<dbReference type="Gene3D" id="3.40.50.10140">
    <property type="entry name" value="Toll/interleukin-1 receptor homology (TIR) domain"/>
    <property type="match status" value="1"/>
</dbReference>
<dbReference type="Pfam" id="PF23282">
    <property type="entry name" value="WHD_ROQ1"/>
    <property type="match status" value="1"/>
</dbReference>
<dbReference type="Pfam" id="PF20160">
    <property type="entry name" value="C-JID"/>
    <property type="match status" value="1"/>
</dbReference>
<dbReference type="InterPro" id="IPR000157">
    <property type="entry name" value="TIR_dom"/>
</dbReference>
<keyword evidence="4" id="KW-0378">Hydrolase</keyword>
<keyword evidence="5" id="KW-0611">Plant defense</keyword>
<dbReference type="InterPro" id="IPR027417">
    <property type="entry name" value="P-loop_NTPase"/>
</dbReference>
<dbReference type="InterPro" id="IPR042197">
    <property type="entry name" value="Apaf_helical"/>
</dbReference>
<comment type="caution">
    <text evidence="10">The sequence shown here is derived from an EMBL/GenBank/DDBJ whole genome shotgun (WGS) entry which is preliminary data.</text>
</comment>
<dbReference type="Gene3D" id="3.80.10.10">
    <property type="entry name" value="Ribonuclease Inhibitor"/>
    <property type="match status" value="3"/>
</dbReference>
<dbReference type="SMART" id="SM00369">
    <property type="entry name" value="LRR_TYP"/>
    <property type="match status" value="2"/>
</dbReference>
<dbReference type="FunFam" id="3.40.50.10140:FF:000007">
    <property type="entry name" value="Disease resistance protein (TIR-NBS-LRR class)"/>
    <property type="match status" value="1"/>
</dbReference>